<keyword evidence="2" id="KW-1185">Reference proteome</keyword>
<organism evidence="2 3">
    <name type="scientific">Populus euphratica</name>
    <name type="common">Euphrates poplar</name>
    <dbReference type="NCBI Taxonomy" id="75702"/>
    <lineage>
        <taxon>Eukaryota</taxon>
        <taxon>Viridiplantae</taxon>
        <taxon>Streptophyta</taxon>
        <taxon>Embryophyta</taxon>
        <taxon>Tracheophyta</taxon>
        <taxon>Spermatophyta</taxon>
        <taxon>Magnoliopsida</taxon>
        <taxon>eudicotyledons</taxon>
        <taxon>Gunneridae</taxon>
        <taxon>Pentapetalae</taxon>
        <taxon>rosids</taxon>
        <taxon>fabids</taxon>
        <taxon>Malpighiales</taxon>
        <taxon>Salicaceae</taxon>
        <taxon>Saliceae</taxon>
        <taxon>Populus</taxon>
    </lineage>
</organism>
<accession>A0AAJ6V345</accession>
<dbReference type="RefSeq" id="XP_011040234.1">
    <property type="nucleotide sequence ID" value="XM_011041932.1"/>
</dbReference>
<evidence type="ECO:0000313" key="2">
    <source>
        <dbReference type="Proteomes" id="UP000694918"/>
    </source>
</evidence>
<protein>
    <submittedName>
        <fullName evidence="3">Uncharacterized protein LOC105136535</fullName>
    </submittedName>
</protein>
<proteinExistence type="predicted"/>
<evidence type="ECO:0000313" key="3">
    <source>
        <dbReference type="RefSeq" id="XP_011040234.1"/>
    </source>
</evidence>
<dbReference type="Proteomes" id="UP000694918">
    <property type="component" value="Unplaced"/>
</dbReference>
<dbReference type="AlphaFoldDB" id="A0AAJ6V345"/>
<evidence type="ECO:0000256" key="1">
    <source>
        <dbReference type="SAM" id="MobiDB-lite"/>
    </source>
</evidence>
<feature type="region of interest" description="Disordered" evidence="1">
    <location>
        <begin position="29"/>
        <end position="53"/>
    </location>
</feature>
<feature type="compositionally biased region" description="Basic residues" evidence="1">
    <location>
        <begin position="38"/>
        <end position="53"/>
    </location>
</feature>
<sequence>MSDKTLLECLDDIWFDSYKLRVNVAKHRRKDEVTKQKPVGRGKQISKHSNKAKAPIRVRENRSYVEAVRSGNQVHQASTDNATARVRNFISFNSTDEEILWLRSSLIGKISQGVDYAQIRHSLIQLGLGFSAFRFFGGSQAIISYDGEKSMQQAMQKAMECWKLYFDEEISELYSVKILIGTHLPEIHGSIDLAKGISYSMASNHITLGRRC</sequence>
<dbReference type="GeneID" id="105136535"/>
<reference evidence="3" key="1">
    <citation type="submission" date="2025-08" db="UniProtKB">
        <authorList>
            <consortium name="RefSeq"/>
        </authorList>
    </citation>
    <scope>IDENTIFICATION</scope>
</reference>
<gene>
    <name evidence="3" type="primary">LOC105136535</name>
</gene>
<dbReference type="KEGG" id="peu:105136535"/>
<name>A0AAJ6V345_POPEU</name>